<dbReference type="EMBL" id="JADGJW010000681">
    <property type="protein sequence ID" value="KAJ3213727.1"/>
    <property type="molecule type" value="Genomic_DNA"/>
</dbReference>
<dbReference type="PROSITE" id="PS50066">
    <property type="entry name" value="MADS_BOX_2"/>
    <property type="match status" value="1"/>
</dbReference>
<gene>
    <name evidence="8" type="ORF">HK099_007216</name>
</gene>
<feature type="compositionally biased region" description="Basic and acidic residues" evidence="6">
    <location>
        <begin position="30"/>
        <end position="39"/>
    </location>
</feature>
<proteinExistence type="predicted"/>
<dbReference type="GO" id="GO:0005634">
    <property type="term" value="C:nucleus"/>
    <property type="evidence" value="ECO:0007669"/>
    <property type="project" value="UniProtKB-SubCell"/>
</dbReference>
<dbReference type="AlphaFoldDB" id="A0AAD5U090"/>
<dbReference type="Proteomes" id="UP001211065">
    <property type="component" value="Unassembled WGS sequence"/>
</dbReference>
<evidence type="ECO:0000256" key="2">
    <source>
        <dbReference type="ARBA" id="ARBA00023015"/>
    </source>
</evidence>
<evidence type="ECO:0000256" key="1">
    <source>
        <dbReference type="ARBA" id="ARBA00004123"/>
    </source>
</evidence>
<feature type="region of interest" description="Disordered" evidence="6">
    <location>
        <begin position="21"/>
        <end position="62"/>
    </location>
</feature>
<evidence type="ECO:0000313" key="9">
    <source>
        <dbReference type="Proteomes" id="UP001211065"/>
    </source>
</evidence>
<accession>A0AAD5U090</accession>
<dbReference type="GO" id="GO:0046983">
    <property type="term" value="F:protein dimerization activity"/>
    <property type="evidence" value="ECO:0007669"/>
    <property type="project" value="InterPro"/>
</dbReference>
<dbReference type="PANTHER" id="PTHR48019">
    <property type="entry name" value="SERUM RESPONSE FACTOR HOMOLOG"/>
    <property type="match status" value="1"/>
</dbReference>
<dbReference type="InterPro" id="IPR002100">
    <property type="entry name" value="TF_MADSbox"/>
</dbReference>
<comment type="caution">
    <text evidence="8">The sequence shown here is derived from an EMBL/GenBank/DDBJ whole genome shotgun (WGS) entry which is preliminary data.</text>
</comment>
<dbReference type="SMART" id="SM00432">
    <property type="entry name" value="MADS"/>
    <property type="match status" value="1"/>
</dbReference>
<dbReference type="GO" id="GO:0045944">
    <property type="term" value="P:positive regulation of transcription by RNA polymerase II"/>
    <property type="evidence" value="ECO:0007669"/>
    <property type="project" value="UniProtKB-ARBA"/>
</dbReference>
<reference evidence="8" key="1">
    <citation type="submission" date="2020-05" db="EMBL/GenBank/DDBJ databases">
        <title>Phylogenomic resolution of chytrid fungi.</title>
        <authorList>
            <person name="Stajich J.E."/>
            <person name="Amses K."/>
            <person name="Simmons R."/>
            <person name="Seto K."/>
            <person name="Myers J."/>
            <person name="Bonds A."/>
            <person name="Quandt C.A."/>
            <person name="Barry K."/>
            <person name="Liu P."/>
            <person name="Grigoriev I."/>
            <person name="Longcore J.E."/>
            <person name="James T.Y."/>
        </authorList>
    </citation>
    <scope>NUCLEOTIDE SEQUENCE</scope>
    <source>
        <strain evidence="8">JEL0476</strain>
    </source>
</reference>
<dbReference type="CDD" id="cd00120">
    <property type="entry name" value="MADS"/>
    <property type="match status" value="1"/>
</dbReference>
<keyword evidence="2" id="KW-0805">Transcription regulation</keyword>
<evidence type="ECO:0000256" key="5">
    <source>
        <dbReference type="ARBA" id="ARBA00023242"/>
    </source>
</evidence>
<feature type="compositionally biased region" description="Basic and acidic residues" evidence="6">
    <location>
        <begin position="148"/>
        <end position="161"/>
    </location>
</feature>
<dbReference type="InterPro" id="IPR036879">
    <property type="entry name" value="TF_MADSbox_sf"/>
</dbReference>
<feature type="region of interest" description="Disordered" evidence="6">
    <location>
        <begin position="147"/>
        <end position="169"/>
    </location>
</feature>
<protein>
    <recommendedName>
        <fullName evidence="7">MADS-box domain-containing protein</fullName>
    </recommendedName>
</protein>
<evidence type="ECO:0000256" key="3">
    <source>
        <dbReference type="ARBA" id="ARBA00023125"/>
    </source>
</evidence>
<dbReference type="FunFam" id="3.40.1810.10:FF:000002">
    <property type="entry name" value="Serum response factor b"/>
    <property type="match status" value="1"/>
</dbReference>
<keyword evidence="3" id="KW-0238">DNA-binding</keyword>
<dbReference type="PRINTS" id="PR00404">
    <property type="entry name" value="MADSDOMAIN"/>
</dbReference>
<dbReference type="SUPFAM" id="SSF55455">
    <property type="entry name" value="SRF-like"/>
    <property type="match status" value="1"/>
</dbReference>
<keyword evidence="9" id="KW-1185">Reference proteome</keyword>
<comment type="subcellular location">
    <subcellularLocation>
        <location evidence="1">Nucleus</location>
    </subcellularLocation>
</comment>
<sequence>MLNQRKYEVKVATQNNFLYNNFNQQPESDSESHVAHKADADEEDDEEPNTAAANKDSVAPVKDARRMGRRKIAMKYITNKNRRHITFSKRKAGMMKKAYELHTLTGTEILLIIASETGHVYTYGTDTLKPITEAPEGKALVQQCLSNGKEKRREKLEKEMENGEDEEQMTSNALLQLSKPPQKRQFTFKQFVSPDQMDMPQNNIHNINNSGNNSPTHMAMMNPILNHHRSGPSNPLMNMYNISNSNSGGNGNELRSGLNDIPQSIYHQGRFRENN</sequence>
<dbReference type="Pfam" id="PF00319">
    <property type="entry name" value="SRF-TF"/>
    <property type="match status" value="1"/>
</dbReference>
<organism evidence="8 9">
    <name type="scientific">Clydaea vesicula</name>
    <dbReference type="NCBI Taxonomy" id="447962"/>
    <lineage>
        <taxon>Eukaryota</taxon>
        <taxon>Fungi</taxon>
        <taxon>Fungi incertae sedis</taxon>
        <taxon>Chytridiomycota</taxon>
        <taxon>Chytridiomycota incertae sedis</taxon>
        <taxon>Chytridiomycetes</taxon>
        <taxon>Lobulomycetales</taxon>
        <taxon>Lobulomycetaceae</taxon>
        <taxon>Clydaea</taxon>
    </lineage>
</organism>
<evidence type="ECO:0000256" key="6">
    <source>
        <dbReference type="SAM" id="MobiDB-lite"/>
    </source>
</evidence>
<evidence type="ECO:0000313" key="8">
    <source>
        <dbReference type="EMBL" id="KAJ3213727.1"/>
    </source>
</evidence>
<keyword evidence="4" id="KW-0804">Transcription</keyword>
<dbReference type="GO" id="GO:0003677">
    <property type="term" value="F:DNA binding"/>
    <property type="evidence" value="ECO:0007669"/>
    <property type="project" value="UniProtKB-KW"/>
</dbReference>
<keyword evidence="5" id="KW-0539">Nucleus</keyword>
<evidence type="ECO:0000256" key="4">
    <source>
        <dbReference type="ARBA" id="ARBA00023163"/>
    </source>
</evidence>
<name>A0AAD5U090_9FUNG</name>
<evidence type="ECO:0000259" key="7">
    <source>
        <dbReference type="PROSITE" id="PS50066"/>
    </source>
</evidence>
<dbReference type="Gene3D" id="3.40.1810.10">
    <property type="entry name" value="Transcription factor, MADS-box"/>
    <property type="match status" value="1"/>
</dbReference>
<feature type="domain" description="MADS-box" evidence="7">
    <location>
        <begin position="67"/>
        <end position="127"/>
    </location>
</feature>
<dbReference type="InterPro" id="IPR050142">
    <property type="entry name" value="MADS-box/MEF2_TF"/>
</dbReference>